<dbReference type="InterPro" id="IPR025110">
    <property type="entry name" value="AMP-bd_C"/>
</dbReference>
<keyword evidence="3 5" id="KW-0547">Nucleotide-binding</keyword>
<comment type="catalytic activity">
    <reaction evidence="5">
        <text>acetate + ATP + CoA = acetyl-CoA + AMP + diphosphate</text>
        <dbReference type="Rhea" id="RHEA:23176"/>
        <dbReference type="ChEBI" id="CHEBI:30089"/>
        <dbReference type="ChEBI" id="CHEBI:30616"/>
        <dbReference type="ChEBI" id="CHEBI:33019"/>
        <dbReference type="ChEBI" id="CHEBI:57287"/>
        <dbReference type="ChEBI" id="CHEBI:57288"/>
        <dbReference type="ChEBI" id="CHEBI:456215"/>
        <dbReference type="EC" id="6.2.1.1"/>
    </reaction>
</comment>
<evidence type="ECO:0000256" key="1">
    <source>
        <dbReference type="ARBA" id="ARBA00006432"/>
    </source>
</evidence>
<dbReference type="CDD" id="cd05966">
    <property type="entry name" value="ACS"/>
    <property type="match status" value="1"/>
</dbReference>
<comment type="similarity">
    <text evidence="1 5">Belongs to the ATP-dependent AMP-binding enzyme family.</text>
</comment>
<proteinExistence type="inferred from homology"/>
<dbReference type="Gene3D" id="3.30.300.30">
    <property type="match status" value="1"/>
</dbReference>
<dbReference type="InterPro" id="IPR020845">
    <property type="entry name" value="AMP-binding_CS"/>
</dbReference>
<evidence type="ECO:0000256" key="2">
    <source>
        <dbReference type="ARBA" id="ARBA00022598"/>
    </source>
</evidence>
<name>A0A8B7YR49_ACAPL</name>
<dbReference type="PANTHER" id="PTHR24095:SF14">
    <property type="entry name" value="ACETYL-COENZYME A SYNTHETASE 1"/>
    <property type="match status" value="1"/>
</dbReference>
<dbReference type="KEGG" id="aplc:110981579"/>
<dbReference type="OMA" id="AIKASWP"/>
<dbReference type="SUPFAM" id="SSF56801">
    <property type="entry name" value="Acetyl-CoA synthetase-like"/>
    <property type="match status" value="1"/>
</dbReference>
<dbReference type="NCBIfam" id="TIGR02188">
    <property type="entry name" value="Ac_CoA_lig_AcsA"/>
    <property type="match status" value="1"/>
</dbReference>
<dbReference type="InterPro" id="IPR032387">
    <property type="entry name" value="ACAS_N"/>
</dbReference>
<protein>
    <recommendedName>
        <fullName evidence="5">Acetyl-coenzyme A synthetase</fullName>
        <ecNumber evidence="5">6.2.1.1</ecNumber>
    </recommendedName>
</protein>
<dbReference type="PROSITE" id="PS00455">
    <property type="entry name" value="AMP_BINDING"/>
    <property type="match status" value="1"/>
</dbReference>
<evidence type="ECO:0000259" key="6">
    <source>
        <dbReference type="Pfam" id="PF00501"/>
    </source>
</evidence>
<dbReference type="OrthoDB" id="1706066at2759"/>
<dbReference type="EC" id="6.2.1.1" evidence="5"/>
<evidence type="ECO:0000313" key="9">
    <source>
        <dbReference type="Proteomes" id="UP000694845"/>
    </source>
</evidence>
<evidence type="ECO:0000259" key="7">
    <source>
        <dbReference type="Pfam" id="PF13193"/>
    </source>
</evidence>
<dbReference type="CTD" id="84532"/>
<keyword evidence="9" id="KW-1185">Reference proteome</keyword>
<dbReference type="PANTHER" id="PTHR24095">
    <property type="entry name" value="ACETYL-COENZYME A SYNTHETASE"/>
    <property type="match status" value="1"/>
</dbReference>
<sequence length="699" mass="77752">MAGLQKSLLLAKTCYISGHAKVISALVTGFRQPHFTRCLSTSLPHPANQVSTVHIPELETFEKMGHTFESHQQLYQFSLREPDKFWGTLARSRLRWYKDFDKVSEVDWAEGKNAWFLGGKINVSVNCIDRHKEANPDRVALIWEKDEPGQEERITYKQLYDMTNQIANALKTQGVKKGDRVAIYMPVSPLAVASMMACARIGAIHSVVFAGFSAEALASRIRDGDAQTIITADQAVRGGKVIELKKTVDSAVSLCPNIKRVFVAKRTGNPVPMSQTDIPLEEAMSRESTECQPEILDSEDLLFMLYTSGSTGAPKGLSHSQAGYLLYASLTHQMVFNYQPSDVYACVADIGWITGHTYVVYGPLSNGATTVLFESTPTYPDPGRYWEMVERLKLNQFYGAPTAIRLLLKFDSSYVTKYDRSTLKTLGCVGEPLNHEAWEWYNDIVGEGRCSLADTWWQTETGGIMITPRPSSPGAEIHHGPMTPFLGIEPVLMSDTDHTVEMTGNSVSGALCVRRPWPGIARTIYGNHQRYIETYFKPYTGVYFSGDGAHRDRRGHYHITGRMDDVINVSGHRIGTAEIEDAMDEHPAVAETAVVGFPHDIKGEGIYAYIILKEGVSESEEDIIKELKQAVRQKIAAYAVPDLIQITPGLPKTRSGKIMRRILRKVCANQSDELGDVSTLADPSIVEVIVKNHVRISQK</sequence>
<dbReference type="Pfam" id="PF00501">
    <property type="entry name" value="AMP-binding"/>
    <property type="match status" value="1"/>
</dbReference>
<dbReference type="InterPro" id="IPR045851">
    <property type="entry name" value="AMP-bd_C_sf"/>
</dbReference>
<dbReference type="FunFam" id="3.30.300.30:FF:000004">
    <property type="entry name" value="Acetyl-coenzyme A synthetase"/>
    <property type="match status" value="1"/>
</dbReference>
<dbReference type="GO" id="GO:0005524">
    <property type="term" value="F:ATP binding"/>
    <property type="evidence" value="ECO:0007669"/>
    <property type="project" value="UniProtKB-UniRule"/>
</dbReference>
<keyword evidence="4 5" id="KW-0067">ATP-binding</keyword>
<feature type="domain" description="AMP-dependent synthetase/ligase" evidence="6">
    <location>
        <begin position="129"/>
        <end position="522"/>
    </location>
</feature>
<dbReference type="InterPro" id="IPR000873">
    <property type="entry name" value="AMP-dep_synth/lig_dom"/>
</dbReference>
<evidence type="ECO:0000256" key="4">
    <source>
        <dbReference type="ARBA" id="ARBA00022840"/>
    </source>
</evidence>
<feature type="domain" description="Acetyl-coenzyme A synthetase N-terminal" evidence="8">
    <location>
        <begin position="72"/>
        <end position="127"/>
    </location>
</feature>
<evidence type="ECO:0000256" key="5">
    <source>
        <dbReference type="RuleBase" id="RU361147"/>
    </source>
</evidence>
<dbReference type="GO" id="GO:0019427">
    <property type="term" value="P:acetyl-CoA biosynthetic process from acetate"/>
    <property type="evidence" value="ECO:0007669"/>
    <property type="project" value="InterPro"/>
</dbReference>
<dbReference type="Gene3D" id="3.40.50.12780">
    <property type="entry name" value="N-terminal domain of ligase-like"/>
    <property type="match status" value="1"/>
</dbReference>
<dbReference type="AlphaFoldDB" id="A0A8B7YR49"/>
<dbReference type="GeneID" id="110981579"/>
<feature type="domain" description="AMP-binding enzyme C-terminal" evidence="7">
    <location>
        <begin position="578"/>
        <end position="657"/>
    </location>
</feature>
<keyword evidence="2 5" id="KW-0436">Ligase</keyword>
<dbReference type="Pfam" id="PF16177">
    <property type="entry name" value="ACAS_N"/>
    <property type="match status" value="1"/>
</dbReference>
<gene>
    <name evidence="10" type="primary">LOC110981579</name>
</gene>
<accession>A0A8B7YR49</accession>
<dbReference type="RefSeq" id="XP_022094930.1">
    <property type="nucleotide sequence ID" value="XM_022239238.1"/>
</dbReference>
<organism evidence="9 10">
    <name type="scientific">Acanthaster planci</name>
    <name type="common">Crown-of-thorns starfish</name>
    <dbReference type="NCBI Taxonomy" id="133434"/>
    <lineage>
        <taxon>Eukaryota</taxon>
        <taxon>Metazoa</taxon>
        <taxon>Echinodermata</taxon>
        <taxon>Eleutherozoa</taxon>
        <taxon>Asterozoa</taxon>
        <taxon>Asteroidea</taxon>
        <taxon>Valvatacea</taxon>
        <taxon>Valvatida</taxon>
        <taxon>Acanthasteridae</taxon>
        <taxon>Acanthaster</taxon>
    </lineage>
</organism>
<dbReference type="NCBIfam" id="NF001208">
    <property type="entry name" value="PRK00174.1"/>
    <property type="match status" value="1"/>
</dbReference>
<dbReference type="InterPro" id="IPR011904">
    <property type="entry name" value="Ac_CoA_lig"/>
</dbReference>
<evidence type="ECO:0000313" key="10">
    <source>
        <dbReference type="RefSeq" id="XP_022094930.1"/>
    </source>
</evidence>
<dbReference type="InterPro" id="IPR042099">
    <property type="entry name" value="ANL_N_sf"/>
</dbReference>
<dbReference type="GO" id="GO:0003987">
    <property type="term" value="F:acetate-CoA ligase activity"/>
    <property type="evidence" value="ECO:0007669"/>
    <property type="project" value="UniProtKB-UniRule"/>
</dbReference>
<dbReference type="Pfam" id="PF13193">
    <property type="entry name" value="AMP-binding_C"/>
    <property type="match status" value="1"/>
</dbReference>
<reference evidence="10" key="1">
    <citation type="submission" date="2025-08" db="UniProtKB">
        <authorList>
            <consortium name="RefSeq"/>
        </authorList>
    </citation>
    <scope>IDENTIFICATION</scope>
</reference>
<dbReference type="GO" id="GO:0005739">
    <property type="term" value="C:mitochondrion"/>
    <property type="evidence" value="ECO:0007669"/>
    <property type="project" value="TreeGrafter"/>
</dbReference>
<dbReference type="GO" id="GO:0016208">
    <property type="term" value="F:AMP binding"/>
    <property type="evidence" value="ECO:0007669"/>
    <property type="project" value="InterPro"/>
</dbReference>
<evidence type="ECO:0000256" key="3">
    <source>
        <dbReference type="ARBA" id="ARBA00022741"/>
    </source>
</evidence>
<dbReference type="FunFam" id="3.40.50.12780:FF:000001">
    <property type="entry name" value="Acetyl-coenzyme A synthetase"/>
    <property type="match status" value="1"/>
</dbReference>
<evidence type="ECO:0000259" key="8">
    <source>
        <dbReference type="Pfam" id="PF16177"/>
    </source>
</evidence>
<dbReference type="Proteomes" id="UP000694845">
    <property type="component" value="Unplaced"/>
</dbReference>